<keyword evidence="3" id="KW-1185">Reference proteome</keyword>
<dbReference type="PANTHER" id="PTHR37984:SF15">
    <property type="entry name" value="INTEGRASE CATALYTIC DOMAIN-CONTAINING PROTEIN"/>
    <property type="match status" value="1"/>
</dbReference>
<dbReference type="GO" id="GO:0015074">
    <property type="term" value="P:DNA integration"/>
    <property type="evidence" value="ECO:0007669"/>
    <property type="project" value="InterPro"/>
</dbReference>
<name>A0A6G0VL51_APHCR</name>
<feature type="non-terminal residue" evidence="2">
    <location>
        <position position="1"/>
    </location>
</feature>
<evidence type="ECO:0000313" key="2">
    <source>
        <dbReference type="EMBL" id="KAF0696551.1"/>
    </source>
</evidence>
<dbReference type="InterPro" id="IPR001584">
    <property type="entry name" value="Integrase_cat-core"/>
</dbReference>
<comment type="caution">
    <text evidence="2">The sequence shown here is derived from an EMBL/GenBank/DDBJ whole genome shotgun (WGS) entry which is preliminary data.</text>
</comment>
<accession>A0A6G0VL51</accession>
<feature type="domain" description="Integrase catalytic" evidence="1">
    <location>
        <begin position="1"/>
        <end position="127"/>
    </location>
</feature>
<dbReference type="OrthoDB" id="441971at2759"/>
<dbReference type="PROSITE" id="PS50994">
    <property type="entry name" value="INTEGRASE"/>
    <property type="match status" value="1"/>
</dbReference>
<dbReference type="GO" id="GO:0003676">
    <property type="term" value="F:nucleic acid binding"/>
    <property type="evidence" value="ECO:0007669"/>
    <property type="project" value="InterPro"/>
</dbReference>
<proteinExistence type="predicted"/>
<dbReference type="AlphaFoldDB" id="A0A6G0VL51"/>
<dbReference type="EMBL" id="VUJU01015153">
    <property type="protein sequence ID" value="KAF0696551.1"/>
    <property type="molecule type" value="Genomic_DNA"/>
</dbReference>
<protein>
    <submittedName>
        <fullName evidence="2">IgE-binding protein-like</fullName>
    </submittedName>
</protein>
<gene>
    <name evidence="2" type="ORF">FWK35_00036009</name>
</gene>
<reference evidence="2 3" key="1">
    <citation type="submission" date="2019-08" db="EMBL/GenBank/DDBJ databases">
        <title>Whole genome of Aphis craccivora.</title>
        <authorList>
            <person name="Voronova N.V."/>
            <person name="Shulinski R.S."/>
            <person name="Bandarenka Y.V."/>
            <person name="Zhorov D.G."/>
            <person name="Warner D."/>
        </authorList>
    </citation>
    <scope>NUCLEOTIDE SEQUENCE [LARGE SCALE GENOMIC DNA]</scope>
    <source>
        <strain evidence="2">180601</strain>
        <tissue evidence="2">Whole Body</tissue>
    </source>
</reference>
<dbReference type="Proteomes" id="UP000478052">
    <property type="component" value="Unassembled WGS sequence"/>
</dbReference>
<dbReference type="InterPro" id="IPR036397">
    <property type="entry name" value="RNaseH_sf"/>
</dbReference>
<dbReference type="Gene3D" id="3.30.420.10">
    <property type="entry name" value="Ribonuclease H-like superfamily/Ribonuclease H"/>
    <property type="match status" value="1"/>
</dbReference>
<evidence type="ECO:0000313" key="3">
    <source>
        <dbReference type="Proteomes" id="UP000478052"/>
    </source>
</evidence>
<evidence type="ECO:0000259" key="1">
    <source>
        <dbReference type="PROSITE" id="PS50994"/>
    </source>
</evidence>
<sequence length="194" mass="22699">VPLPDHTANTIAQAFVVNFVCVHGIHEIILTDQGTDFLSKIFAEVCKLLKINKINTSPYHPQTNGSLERSHRTLAEYLRHYVDKDLNNWNQLLLSTNYQPYALLYGKELDIPVKLKCNPEPRYNYDDYVFDLKQKMQESHKIARERLINKKIKSKKQYDKKEFSEDLDSFMEGPFEVLEILDIANVVIQSVERR</sequence>
<feature type="non-terminal residue" evidence="2">
    <location>
        <position position="194"/>
    </location>
</feature>
<dbReference type="InterPro" id="IPR012337">
    <property type="entry name" value="RNaseH-like_sf"/>
</dbReference>
<dbReference type="PANTHER" id="PTHR37984">
    <property type="entry name" value="PROTEIN CBG26694"/>
    <property type="match status" value="1"/>
</dbReference>
<organism evidence="2 3">
    <name type="scientific">Aphis craccivora</name>
    <name type="common">Cowpea aphid</name>
    <dbReference type="NCBI Taxonomy" id="307492"/>
    <lineage>
        <taxon>Eukaryota</taxon>
        <taxon>Metazoa</taxon>
        <taxon>Ecdysozoa</taxon>
        <taxon>Arthropoda</taxon>
        <taxon>Hexapoda</taxon>
        <taxon>Insecta</taxon>
        <taxon>Pterygota</taxon>
        <taxon>Neoptera</taxon>
        <taxon>Paraneoptera</taxon>
        <taxon>Hemiptera</taxon>
        <taxon>Sternorrhyncha</taxon>
        <taxon>Aphidomorpha</taxon>
        <taxon>Aphidoidea</taxon>
        <taxon>Aphididae</taxon>
        <taxon>Aphidini</taxon>
        <taxon>Aphis</taxon>
        <taxon>Aphis</taxon>
    </lineage>
</organism>
<dbReference type="InterPro" id="IPR050951">
    <property type="entry name" value="Retrovirus_Pol_polyprotein"/>
</dbReference>
<dbReference type="SUPFAM" id="SSF53098">
    <property type="entry name" value="Ribonuclease H-like"/>
    <property type="match status" value="1"/>
</dbReference>